<evidence type="ECO:0000313" key="1">
    <source>
        <dbReference type="EMBL" id="OLR55264.1"/>
    </source>
</evidence>
<dbReference type="AlphaFoldDB" id="A0A1Q9JGM1"/>
<accession>A0A1Q9JGM1</accession>
<comment type="caution">
    <text evidence="1">The sequence shown here is derived from an EMBL/GenBank/DDBJ whole genome shotgun (WGS) entry which is preliminary data.</text>
</comment>
<protein>
    <submittedName>
        <fullName evidence="1">Uncharacterized protein</fullName>
    </submittedName>
</protein>
<name>A0A1Q9JGM1_9FIRM</name>
<sequence length="69" mass="7781">MKLWKVRVNNLGWNSARTFFAASRKACEEIANKFPASDDVEYAGNFSEANAKELLNETKAEFDAMSCGW</sequence>
<evidence type="ECO:0000313" key="2">
    <source>
        <dbReference type="Proteomes" id="UP000187404"/>
    </source>
</evidence>
<dbReference type="RefSeq" id="WP_075712258.1">
    <property type="nucleotide sequence ID" value="NZ_MJIE01000001.1"/>
</dbReference>
<proteinExistence type="predicted"/>
<keyword evidence="2" id="KW-1185">Reference proteome</keyword>
<dbReference type="STRING" id="1261640.BHK98_03805"/>
<dbReference type="EMBL" id="MJIE01000001">
    <property type="protein sequence ID" value="OLR55264.1"/>
    <property type="molecule type" value="Genomic_DNA"/>
</dbReference>
<organism evidence="1 2">
    <name type="scientific">Hornefia porci</name>
    <dbReference type="NCBI Taxonomy" id="2652292"/>
    <lineage>
        <taxon>Bacteria</taxon>
        <taxon>Bacillati</taxon>
        <taxon>Bacillota</taxon>
        <taxon>Clostridia</taxon>
        <taxon>Peptostreptococcales</taxon>
        <taxon>Anaerovoracaceae</taxon>
        <taxon>Hornefia</taxon>
    </lineage>
</organism>
<dbReference type="Proteomes" id="UP000187404">
    <property type="component" value="Unassembled WGS sequence"/>
</dbReference>
<gene>
    <name evidence="1" type="ORF">BHK98_03805</name>
</gene>
<reference evidence="1 2" key="1">
    <citation type="journal article" date="2016" name="Appl. Environ. Microbiol.">
        <title>Function and Phylogeny of Bacterial Butyryl Coenzyme A:Acetate Transferases and Their Diversity in the Proximal Colon of Swine.</title>
        <authorList>
            <person name="Trachsel J."/>
            <person name="Bayles D.O."/>
            <person name="Looft T."/>
            <person name="Levine U.Y."/>
            <person name="Allen H.K."/>
        </authorList>
    </citation>
    <scope>NUCLEOTIDE SEQUENCE [LARGE SCALE GENOMIC DNA]</scope>
    <source>
        <strain evidence="1 2">68-3-10</strain>
    </source>
</reference>